<evidence type="ECO:0000313" key="5">
    <source>
        <dbReference type="Proteomes" id="UP000242219"/>
    </source>
</evidence>
<dbReference type="InterPro" id="IPR036505">
    <property type="entry name" value="Amidase/PGRP_sf"/>
</dbReference>
<keyword evidence="5" id="KW-1185">Reference proteome</keyword>
<dbReference type="GO" id="GO:0009253">
    <property type="term" value="P:peptidoglycan catabolic process"/>
    <property type="evidence" value="ECO:0007669"/>
    <property type="project" value="InterPro"/>
</dbReference>
<dbReference type="Pfam" id="PF01510">
    <property type="entry name" value="Amidase_2"/>
    <property type="match status" value="1"/>
</dbReference>
<dbReference type="Gene3D" id="3.40.80.10">
    <property type="entry name" value="Peptidoglycan recognition protein-like"/>
    <property type="match status" value="1"/>
</dbReference>
<proteinExistence type="inferred from homology"/>
<dbReference type="GO" id="GO:0008270">
    <property type="term" value="F:zinc ion binding"/>
    <property type="evidence" value="ECO:0007669"/>
    <property type="project" value="InterPro"/>
</dbReference>
<protein>
    <recommendedName>
        <fullName evidence="6">N-acetylmuramoyl-L-alanine amidase</fullName>
    </recommendedName>
</protein>
<dbReference type="SUPFAM" id="SSF55846">
    <property type="entry name" value="N-acetylmuramoyl-L-alanine amidase-like"/>
    <property type="match status" value="1"/>
</dbReference>
<dbReference type="SMART" id="SM00644">
    <property type="entry name" value="Ami_2"/>
    <property type="match status" value="1"/>
</dbReference>
<evidence type="ECO:0000259" key="2">
    <source>
        <dbReference type="SMART" id="SM00644"/>
    </source>
</evidence>
<dbReference type="PANTHER" id="PTHR11022">
    <property type="entry name" value="PEPTIDOGLYCAN RECOGNITION PROTEIN"/>
    <property type="match status" value="1"/>
</dbReference>
<feature type="domain" description="Peptidoglycan recognition protein family" evidence="3">
    <location>
        <begin position="12"/>
        <end position="156"/>
    </location>
</feature>
<dbReference type="SMART" id="SM00701">
    <property type="entry name" value="PGRP"/>
    <property type="match status" value="1"/>
</dbReference>
<dbReference type="EMBL" id="MJUW02000114">
    <property type="protein sequence ID" value="OQD44878.1"/>
    <property type="molecule type" value="Genomic_DNA"/>
</dbReference>
<accession>A0A1V6LXK7</accession>
<dbReference type="PANTHER" id="PTHR11022:SF41">
    <property type="entry name" value="PEPTIDOGLYCAN-RECOGNITION PROTEIN LC-RELATED"/>
    <property type="match status" value="1"/>
</dbReference>
<evidence type="ECO:0008006" key="6">
    <source>
        <dbReference type="Google" id="ProtNLM"/>
    </source>
</evidence>
<evidence type="ECO:0000259" key="3">
    <source>
        <dbReference type="SMART" id="SM00701"/>
    </source>
</evidence>
<comment type="similarity">
    <text evidence="1">Belongs to the N-acetylmuramoyl-L-alanine amidase 2 family.</text>
</comment>
<dbReference type="InterPro" id="IPR002502">
    <property type="entry name" value="Amidase_domain"/>
</dbReference>
<dbReference type="GO" id="GO:0008745">
    <property type="term" value="F:N-acetylmuramoyl-L-alanine amidase activity"/>
    <property type="evidence" value="ECO:0007669"/>
    <property type="project" value="InterPro"/>
</dbReference>
<organism evidence="4 5">
    <name type="scientific">Candidatus Brocadia sapporoensis</name>
    <dbReference type="NCBI Taxonomy" id="392547"/>
    <lineage>
        <taxon>Bacteria</taxon>
        <taxon>Pseudomonadati</taxon>
        <taxon>Planctomycetota</taxon>
        <taxon>Candidatus Brocadiia</taxon>
        <taxon>Candidatus Brocadiales</taxon>
        <taxon>Candidatus Brocadiaceae</taxon>
        <taxon>Candidatus Brocadia</taxon>
    </lineage>
</organism>
<evidence type="ECO:0000256" key="1">
    <source>
        <dbReference type="ARBA" id="ARBA00007553"/>
    </source>
</evidence>
<comment type="caution">
    <text evidence="4">The sequence shown here is derived from an EMBL/GenBank/DDBJ whole genome shotgun (WGS) entry which is preliminary data.</text>
</comment>
<dbReference type="CDD" id="cd06583">
    <property type="entry name" value="PGRP"/>
    <property type="match status" value="1"/>
</dbReference>
<dbReference type="InterPro" id="IPR015510">
    <property type="entry name" value="PGRP"/>
</dbReference>
<name>A0A1V6LXK7_9BACT</name>
<gene>
    <name evidence="4" type="ORF">BIY37_11580</name>
</gene>
<sequence>MPATRPVESAMIPVKPQKREESYIISQLDHYFVRDWRYIVIHHSASASGSAADFDKYHRKKRRWENGLGYHFVIGNGNGTSDGKIEIGNRWKNQIDGAHAGVEEYNHYGIGICLVGNFNESRPTSAQMASLSTLVEYLKNRCRIPAENVIMHRHFRQTECPGRNFPYYKLLANTYF</sequence>
<evidence type="ECO:0000313" key="4">
    <source>
        <dbReference type="EMBL" id="OQD44878.1"/>
    </source>
</evidence>
<dbReference type="Proteomes" id="UP000242219">
    <property type="component" value="Unassembled WGS sequence"/>
</dbReference>
<reference evidence="4 5" key="1">
    <citation type="journal article" date="2016" name="Genome Announc.">
        <title>Draft Genome Sequence of the Anaerobic Ammonium-Oxidizing Bacterium 'Candidatus Brocadia sp. 40'.</title>
        <authorList>
            <person name="Ali M."/>
            <person name="Haroon M.F."/>
            <person name="Narita Y."/>
            <person name="Zhang L."/>
            <person name="Rangel Shaw D."/>
            <person name="Okabe S."/>
            <person name="Saikaly P.E."/>
        </authorList>
    </citation>
    <scope>NUCLEOTIDE SEQUENCE [LARGE SCALE GENOMIC DNA]</scope>
    <source>
        <strain evidence="4 5">40</strain>
    </source>
</reference>
<feature type="domain" description="N-acetylmuramoyl-L-alanine amidase" evidence="2">
    <location>
        <begin position="26"/>
        <end position="162"/>
    </location>
</feature>
<dbReference type="AlphaFoldDB" id="A0A1V6LXK7"/>
<dbReference type="InterPro" id="IPR006619">
    <property type="entry name" value="PGRP_domain_met/bac"/>
</dbReference>